<gene>
    <name evidence="1" type="ORF">FSB_LOCUS31433</name>
</gene>
<name>A0A2N9GVY7_FAGSY</name>
<proteinExistence type="predicted"/>
<organism evidence="1">
    <name type="scientific">Fagus sylvatica</name>
    <name type="common">Beechnut</name>
    <dbReference type="NCBI Taxonomy" id="28930"/>
    <lineage>
        <taxon>Eukaryota</taxon>
        <taxon>Viridiplantae</taxon>
        <taxon>Streptophyta</taxon>
        <taxon>Embryophyta</taxon>
        <taxon>Tracheophyta</taxon>
        <taxon>Spermatophyta</taxon>
        <taxon>Magnoliopsida</taxon>
        <taxon>eudicotyledons</taxon>
        <taxon>Gunneridae</taxon>
        <taxon>Pentapetalae</taxon>
        <taxon>rosids</taxon>
        <taxon>fabids</taxon>
        <taxon>Fagales</taxon>
        <taxon>Fagaceae</taxon>
        <taxon>Fagus</taxon>
    </lineage>
</organism>
<evidence type="ECO:0000313" key="1">
    <source>
        <dbReference type="EMBL" id="SPD03551.1"/>
    </source>
</evidence>
<dbReference type="EMBL" id="OIVN01002429">
    <property type="protein sequence ID" value="SPD03551.1"/>
    <property type="molecule type" value="Genomic_DNA"/>
</dbReference>
<sequence length="162" mass="17120">MKENILNINLLNRPTSRYCNRKNSTYRRRLDDGVAAVKHVGSGIEEIGSVVASKALGRGYRTVPSVGSLGVVMLFLDRVIIGWIEVVGGGGVRLGKAEEVIGGSGKQWGDGEEEEGFRDSDVVFGIGCGLVSGFGPVCSGDDVLRPVSGLWAIGEAVGKLWA</sequence>
<protein>
    <submittedName>
        <fullName evidence="1">Uncharacterized protein</fullName>
    </submittedName>
</protein>
<dbReference type="AlphaFoldDB" id="A0A2N9GVY7"/>
<accession>A0A2N9GVY7</accession>
<reference evidence="1" key="1">
    <citation type="submission" date="2018-02" db="EMBL/GenBank/DDBJ databases">
        <authorList>
            <person name="Cohen D.B."/>
            <person name="Kent A.D."/>
        </authorList>
    </citation>
    <scope>NUCLEOTIDE SEQUENCE</scope>
</reference>